<reference evidence="1 2" key="1">
    <citation type="journal article" date="2020" name="IScience">
        <title>Genome Sequencing of the Endangered Kingdonia uniflora (Circaeasteraceae, Ranunculales) Reveals Potential Mechanisms of Evolutionary Specialization.</title>
        <authorList>
            <person name="Sun Y."/>
            <person name="Deng T."/>
            <person name="Zhang A."/>
            <person name="Moore M.J."/>
            <person name="Landis J.B."/>
            <person name="Lin N."/>
            <person name="Zhang H."/>
            <person name="Zhang X."/>
            <person name="Huang J."/>
            <person name="Zhang X."/>
            <person name="Sun H."/>
            <person name="Wang H."/>
        </authorList>
    </citation>
    <scope>NUCLEOTIDE SEQUENCE [LARGE SCALE GENOMIC DNA]</scope>
    <source>
        <strain evidence="1">TB1705</strain>
        <tissue evidence="1">Leaf</tissue>
    </source>
</reference>
<sequence length="59" mass="7048">MMKENWVSYTRFLILTKMLQSKDLLQVIRRSDLTTIYRYTAFNARCFPGQSSTQENHKS</sequence>
<proteinExistence type="predicted"/>
<dbReference type="Proteomes" id="UP000541444">
    <property type="component" value="Unassembled WGS sequence"/>
</dbReference>
<evidence type="ECO:0000313" key="1">
    <source>
        <dbReference type="EMBL" id="KAF6145579.1"/>
    </source>
</evidence>
<accession>A0A7J7LSL4</accession>
<keyword evidence="2" id="KW-1185">Reference proteome</keyword>
<feature type="non-terminal residue" evidence="1">
    <location>
        <position position="59"/>
    </location>
</feature>
<dbReference type="EMBL" id="JACGCM010002050">
    <property type="protein sequence ID" value="KAF6145579.1"/>
    <property type="molecule type" value="Genomic_DNA"/>
</dbReference>
<evidence type="ECO:0000313" key="2">
    <source>
        <dbReference type="Proteomes" id="UP000541444"/>
    </source>
</evidence>
<dbReference type="AlphaFoldDB" id="A0A7J7LSL4"/>
<organism evidence="1 2">
    <name type="scientific">Kingdonia uniflora</name>
    <dbReference type="NCBI Taxonomy" id="39325"/>
    <lineage>
        <taxon>Eukaryota</taxon>
        <taxon>Viridiplantae</taxon>
        <taxon>Streptophyta</taxon>
        <taxon>Embryophyta</taxon>
        <taxon>Tracheophyta</taxon>
        <taxon>Spermatophyta</taxon>
        <taxon>Magnoliopsida</taxon>
        <taxon>Ranunculales</taxon>
        <taxon>Circaeasteraceae</taxon>
        <taxon>Kingdonia</taxon>
    </lineage>
</organism>
<protein>
    <submittedName>
        <fullName evidence="1">Uncharacterized protein</fullName>
    </submittedName>
</protein>
<comment type="caution">
    <text evidence="1">The sequence shown here is derived from an EMBL/GenBank/DDBJ whole genome shotgun (WGS) entry which is preliminary data.</text>
</comment>
<name>A0A7J7LSL4_9MAGN</name>
<gene>
    <name evidence="1" type="ORF">GIB67_037612</name>
</gene>